<name>A0ABP9XK88_9FUNG</name>
<accession>A0ABP9XK88</accession>
<feature type="region of interest" description="Disordered" evidence="1">
    <location>
        <begin position="22"/>
        <end position="43"/>
    </location>
</feature>
<reference evidence="2 3" key="1">
    <citation type="submission" date="2024-04" db="EMBL/GenBank/DDBJ databases">
        <title>genome sequences of Mucor flavus KT1a and Helicostylum pulchrum KT1b strains isolation_sourced from the surface of a dry-aged beef.</title>
        <authorList>
            <person name="Toyotome T."/>
            <person name="Hosono M."/>
            <person name="Torimaru M."/>
            <person name="Fukuda K."/>
            <person name="Mikami N."/>
        </authorList>
    </citation>
    <scope>NUCLEOTIDE SEQUENCE [LARGE SCALE GENOMIC DNA]</scope>
    <source>
        <strain evidence="2 3">KT1b</strain>
    </source>
</reference>
<dbReference type="Proteomes" id="UP001476247">
    <property type="component" value="Unassembled WGS sequence"/>
</dbReference>
<evidence type="ECO:0000313" key="3">
    <source>
        <dbReference type="Proteomes" id="UP001476247"/>
    </source>
</evidence>
<keyword evidence="3" id="KW-1185">Reference proteome</keyword>
<evidence type="ECO:0000313" key="2">
    <source>
        <dbReference type="EMBL" id="GAA5795211.1"/>
    </source>
</evidence>
<dbReference type="EMBL" id="BAABUJ010000004">
    <property type="protein sequence ID" value="GAA5795211.1"/>
    <property type="molecule type" value="Genomic_DNA"/>
</dbReference>
<sequence length="130" mass="14885">MILRASLITRIPNTDSLVSEKKRSKALDSSYHPYSRKHSASFEEEYNADKPTYKYATPIAPHGEKVQLPASYDHVDSHILHTQQVNPPLSRHHPPATIPGGWVEYTEPMAVSPYYHEGPYQNTWYPNRVV</sequence>
<gene>
    <name evidence="2" type="ORF">HPULCUR_000565</name>
</gene>
<evidence type="ECO:0000256" key="1">
    <source>
        <dbReference type="SAM" id="MobiDB-lite"/>
    </source>
</evidence>
<proteinExistence type="predicted"/>
<organism evidence="2 3">
    <name type="scientific">Helicostylum pulchrum</name>
    <dbReference type="NCBI Taxonomy" id="562976"/>
    <lineage>
        <taxon>Eukaryota</taxon>
        <taxon>Fungi</taxon>
        <taxon>Fungi incertae sedis</taxon>
        <taxon>Mucoromycota</taxon>
        <taxon>Mucoromycotina</taxon>
        <taxon>Mucoromycetes</taxon>
        <taxon>Mucorales</taxon>
        <taxon>Mucorineae</taxon>
        <taxon>Mucoraceae</taxon>
        <taxon>Helicostylum</taxon>
    </lineage>
</organism>
<comment type="caution">
    <text evidence="2">The sequence shown here is derived from an EMBL/GenBank/DDBJ whole genome shotgun (WGS) entry which is preliminary data.</text>
</comment>
<protein>
    <submittedName>
        <fullName evidence="2">Uncharacterized protein</fullName>
    </submittedName>
</protein>